<name>A0A3M7PGM9_BRAPC</name>
<evidence type="ECO:0000313" key="1">
    <source>
        <dbReference type="EMBL" id="RMZ98275.1"/>
    </source>
</evidence>
<proteinExistence type="predicted"/>
<dbReference type="Proteomes" id="UP000276133">
    <property type="component" value="Unassembled WGS sequence"/>
</dbReference>
<reference evidence="1 2" key="1">
    <citation type="journal article" date="2018" name="Sci. Rep.">
        <title>Genomic signatures of local adaptation to the degree of environmental predictability in rotifers.</title>
        <authorList>
            <person name="Franch-Gras L."/>
            <person name="Hahn C."/>
            <person name="Garcia-Roger E.M."/>
            <person name="Carmona M.J."/>
            <person name="Serra M."/>
            <person name="Gomez A."/>
        </authorList>
    </citation>
    <scope>NUCLEOTIDE SEQUENCE [LARGE SCALE GENOMIC DNA]</scope>
    <source>
        <strain evidence="1">HYR1</strain>
    </source>
</reference>
<evidence type="ECO:0000313" key="2">
    <source>
        <dbReference type="Proteomes" id="UP000276133"/>
    </source>
</evidence>
<sequence>MNKIIWFDLKKSSVIFMINSFKTVCTYFHIKILTLFTRTDKIEFLCARKSQELNTRQNTSNKIMKEHKVLFIGISNRISKN</sequence>
<keyword evidence="2" id="KW-1185">Reference proteome</keyword>
<organism evidence="1 2">
    <name type="scientific">Brachionus plicatilis</name>
    <name type="common">Marine rotifer</name>
    <name type="synonym">Brachionus muelleri</name>
    <dbReference type="NCBI Taxonomy" id="10195"/>
    <lineage>
        <taxon>Eukaryota</taxon>
        <taxon>Metazoa</taxon>
        <taxon>Spiralia</taxon>
        <taxon>Gnathifera</taxon>
        <taxon>Rotifera</taxon>
        <taxon>Eurotatoria</taxon>
        <taxon>Monogononta</taxon>
        <taxon>Pseudotrocha</taxon>
        <taxon>Ploima</taxon>
        <taxon>Brachionidae</taxon>
        <taxon>Brachionus</taxon>
    </lineage>
</organism>
<dbReference type="EMBL" id="REGN01010874">
    <property type="protein sequence ID" value="RMZ98275.1"/>
    <property type="molecule type" value="Genomic_DNA"/>
</dbReference>
<comment type="caution">
    <text evidence="1">The sequence shown here is derived from an EMBL/GenBank/DDBJ whole genome shotgun (WGS) entry which is preliminary data.</text>
</comment>
<gene>
    <name evidence="1" type="ORF">BpHYR1_030086</name>
</gene>
<accession>A0A3M7PGM9</accession>
<dbReference type="AlphaFoldDB" id="A0A3M7PGM9"/>
<protein>
    <submittedName>
        <fullName evidence="1">Uncharacterized protein</fullName>
    </submittedName>
</protein>